<dbReference type="InterPro" id="IPR001763">
    <property type="entry name" value="Rhodanese-like_dom"/>
</dbReference>
<evidence type="ECO:0000259" key="1">
    <source>
        <dbReference type="PROSITE" id="PS50206"/>
    </source>
</evidence>
<dbReference type="SUPFAM" id="SSF52821">
    <property type="entry name" value="Rhodanese/Cell cycle control phosphatase"/>
    <property type="match status" value="1"/>
</dbReference>
<dbReference type="KEGG" id="sze:AW14_00850"/>
<dbReference type="PROSITE" id="PS50206">
    <property type="entry name" value="RHODANESE_3"/>
    <property type="match status" value="1"/>
</dbReference>
<dbReference type="PANTHER" id="PTHR43031:SF1">
    <property type="entry name" value="PYRIDINE NUCLEOTIDE-DISULPHIDE OXIDOREDUCTASE"/>
    <property type="match status" value="1"/>
</dbReference>
<evidence type="ECO:0000313" key="3">
    <source>
        <dbReference type="Proteomes" id="UP000032229"/>
    </source>
</evidence>
<dbReference type="EMBL" id="CP007202">
    <property type="protein sequence ID" value="AJR02397.1"/>
    <property type="molecule type" value="Genomic_DNA"/>
</dbReference>
<keyword evidence="3" id="KW-1185">Reference proteome</keyword>
<proteinExistence type="predicted"/>
<dbReference type="Proteomes" id="UP000032229">
    <property type="component" value="Chromosome"/>
</dbReference>
<dbReference type="HOGENOM" id="CLU_089574_1_6_10"/>
<dbReference type="STRING" id="1454006.AW14_00850"/>
<dbReference type="InterPro" id="IPR050229">
    <property type="entry name" value="GlpE_sulfurtransferase"/>
</dbReference>
<reference evidence="2 3" key="1">
    <citation type="submission" date="2014-02" db="EMBL/GenBank/DDBJ databases">
        <authorList>
            <person name="Young C.-C."/>
            <person name="Hameed A."/>
            <person name="Huang H.-C."/>
            <person name="Shahina M."/>
        </authorList>
    </citation>
    <scope>NUCLEOTIDE SEQUENCE [LARGE SCALE GENOMIC DNA]</scope>
    <source>
        <strain evidence="2 3">CC-SAMT-1</strain>
    </source>
</reference>
<dbReference type="PANTHER" id="PTHR43031">
    <property type="entry name" value="FAD-DEPENDENT OXIDOREDUCTASE"/>
    <property type="match status" value="1"/>
</dbReference>
<dbReference type="RefSeq" id="WP_044639433.1">
    <property type="nucleotide sequence ID" value="NZ_CP007202.1"/>
</dbReference>
<dbReference type="Pfam" id="PF00581">
    <property type="entry name" value="Rhodanese"/>
    <property type="match status" value="1"/>
</dbReference>
<name>A0A0C5W820_9FLAO</name>
<protein>
    <submittedName>
        <fullName evidence="2">Rhodanese</fullName>
    </submittedName>
</protein>
<dbReference type="Gene3D" id="3.40.250.10">
    <property type="entry name" value="Rhodanese-like domain"/>
    <property type="match status" value="1"/>
</dbReference>
<dbReference type="InterPro" id="IPR036873">
    <property type="entry name" value="Rhodanese-like_dom_sf"/>
</dbReference>
<organism evidence="2 3">
    <name type="scientific">Siansivirga zeaxanthinifaciens CC-SAMT-1</name>
    <dbReference type="NCBI Taxonomy" id="1454006"/>
    <lineage>
        <taxon>Bacteria</taxon>
        <taxon>Pseudomonadati</taxon>
        <taxon>Bacteroidota</taxon>
        <taxon>Flavobacteriia</taxon>
        <taxon>Flavobacteriales</taxon>
        <taxon>Flavobacteriaceae</taxon>
        <taxon>Siansivirga</taxon>
    </lineage>
</organism>
<dbReference type="CDD" id="cd00158">
    <property type="entry name" value="RHOD"/>
    <property type="match status" value="1"/>
</dbReference>
<dbReference type="AlphaFoldDB" id="A0A0C5W820"/>
<gene>
    <name evidence="2" type="ORF">AW14_00850</name>
</gene>
<feature type="domain" description="Rhodanese" evidence="1">
    <location>
        <begin position="42"/>
        <end position="132"/>
    </location>
</feature>
<dbReference type="SMART" id="SM00450">
    <property type="entry name" value="RHOD"/>
    <property type="match status" value="1"/>
</dbReference>
<evidence type="ECO:0000313" key="2">
    <source>
        <dbReference type="EMBL" id="AJR02397.1"/>
    </source>
</evidence>
<accession>A0A0C5W820</accession>
<sequence>MRNVFLVILCSLNFTLLCCKDLSAQEGIITVSVTKFDGLLKDSDSIQLIDVRTPEEFNAYHLPKAKNINVMSETFVSDIELLDKSKPVYVYCRSGKRSSKGAQLMHEAGFLEIYNLDGGILEWEAHNLAIEK</sequence>